<protein>
    <submittedName>
        <fullName evidence="2">Uncharacterized protein</fullName>
    </submittedName>
</protein>
<dbReference type="OMA" id="TYIHEPH"/>
<organism evidence="2 3">
    <name type="scientific">Paramecium primaurelia</name>
    <dbReference type="NCBI Taxonomy" id="5886"/>
    <lineage>
        <taxon>Eukaryota</taxon>
        <taxon>Sar</taxon>
        <taxon>Alveolata</taxon>
        <taxon>Ciliophora</taxon>
        <taxon>Intramacronucleata</taxon>
        <taxon>Oligohymenophorea</taxon>
        <taxon>Peniculida</taxon>
        <taxon>Parameciidae</taxon>
        <taxon>Paramecium</taxon>
    </lineage>
</organism>
<reference evidence="2" key="1">
    <citation type="submission" date="2021-01" db="EMBL/GenBank/DDBJ databases">
        <authorList>
            <consortium name="Genoscope - CEA"/>
            <person name="William W."/>
        </authorList>
    </citation>
    <scope>NUCLEOTIDE SEQUENCE</scope>
</reference>
<evidence type="ECO:0000313" key="3">
    <source>
        <dbReference type="Proteomes" id="UP000688137"/>
    </source>
</evidence>
<feature type="compositionally biased region" description="Low complexity" evidence="1">
    <location>
        <begin position="28"/>
        <end position="38"/>
    </location>
</feature>
<evidence type="ECO:0000313" key="2">
    <source>
        <dbReference type="EMBL" id="CAD8051803.1"/>
    </source>
</evidence>
<evidence type="ECO:0000256" key="1">
    <source>
        <dbReference type="SAM" id="MobiDB-lite"/>
    </source>
</evidence>
<dbReference type="Proteomes" id="UP000688137">
    <property type="component" value="Unassembled WGS sequence"/>
</dbReference>
<proteinExistence type="predicted"/>
<accession>A0A8S1KBB1</accession>
<gene>
    <name evidence="2" type="ORF">PPRIM_AZ9-3.1.T0180340</name>
</gene>
<keyword evidence="3" id="KW-1185">Reference proteome</keyword>
<name>A0A8S1KBB1_PARPR</name>
<comment type="caution">
    <text evidence="2">The sequence shown here is derived from an EMBL/GenBank/DDBJ whole genome shotgun (WGS) entry which is preliminary data.</text>
</comment>
<feature type="compositionally biased region" description="Basic and acidic residues" evidence="1">
    <location>
        <begin position="40"/>
        <end position="49"/>
    </location>
</feature>
<sequence length="155" mass="17728">MGANCCRQYNDKPYELTNLNQFTTSNISQKKSSSSSNILNKEKCQQQDENFKEEASVTYIHEPHKLEGDNQEIKEVNGDIDAVESIQQSHQFLQDCIPNNNDSSSESAESLHCDDTNTKKTILKHELKYCQKQGSAQNKEVVKKKVRFDLKLNVK</sequence>
<dbReference type="AlphaFoldDB" id="A0A8S1KBB1"/>
<dbReference type="EMBL" id="CAJJDM010000014">
    <property type="protein sequence ID" value="CAD8051803.1"/>
    <property type="molecule type" value="Genomic_DNA"/>
</dbReference>
<feature type="region of interest" description="Disordered" evidence="1">
    <location>
        <begin position="28"/>
        <end position="49"/>
    </location>
</feature>